<feature type="transmembrane region" description="Helical" evidence="12">
    <location>
        <begin position="97"/>
        <end position="123"/>
    </location>
</feature>
<feature type="transmembrane region" description="Helical" evidence="12">
    <location>
        <begin position="20"/>
        <end position="43"/>
    </location>
</feature>
<geneLocation type="mitochondrion" evidence="13"/>
<name>A0A343S5A1_CHAAP</name>
<feature type="transmembrane region" description="Helical" evidence="12">
    <location>
        <begin position="198"/>
        <end position="221"/>
    </location>
</feature>
<evidence type="ECO:0000256" key="8">
    <source>
        <dbReference type="ARBA" id="ARBA00023065"/>
    </source>
</evidence>
<keyword evidence="10" id="KW-0066">ATP synthesis</keyword>
<evidence type="ECO:0000256" key="1">
    <source>
        <dbReference type="ARBA" id="ARBA00004141"/>
    </source>
</evidence>
<dbReference type="EMBL" id="KY824658">
    <property type="protein sequence ID" value="AUJ21408.1"/>
    <property type="molecule type" value="Genomic_DNA"/>
</dbReference>
<keyword evidence="9 12" id="KW-0472">Membrane</keyword>
<protein>
    <recommendedName>
        <fullName evidence="11">ATP synthase subunit a</fullName>
    </recommendedName>
</protein>
<dbReference type="Pfam" id="PF00119">
    <property type="entry name" value="ATP-synt_A"/>
    <property type="match status" value="1"/>
</dbReference>
<dbReference type="PRINTS" id="PR00123">
    <property type="entry name" value="ATPASEA"/>
</dbReference>
<dbReference type="AlphaFoldDB" id="A0A343S5A1"/>
<dbReference type="InterPro" id="IPR000568">
    <property type="entry name" value="ATP_synth_F0_asu"/>
</dbReference>
<keyword evidence="6" id="KW-0375">Hydrogen ion transport</keyword>
<evidence type="ECO:0000256" key="7">
    <source>
        <dbReference type="ARBA" id="ARBA00022989"/>
    </source>
</evidence>
<evidence type="ECO:0000256" key="6">
    <source>
        <dbReference type="ARBA" id="ARBA00022781"/>
    </source>
</evidence>
<reference evidence="13" key="1">
    <citation type="journal article" date="2017" name="Mol. Phylogenet. Evol.">
        <title>Mitochondrial gene order evolution in Mollusca: Inference of the ancestral state from the mtDNA of Chaetopleura apiculata (Polyplacophora, Chaetopleuridae).</title>
        <authorList>
            <person name="Guerra D."/>
            <person name="Bouvet K."/>
            <person name="Breton S."/>
        </authorList>
    </citation>
    <scope>NUCLEOTIDE SEQUENCE</scope>
    <source>
        <tissue evidence="13">Foot</tissue>
    </source>
</reference>
<dbReference type="PANTHER" id="PTHR11410">
    <property type="entry name" value="ATP SYNTHASE SUBUNIT A"/>
    <property type="match status" value="1"/>
</dbReference>
<accession>A0A343S5A1</accession>
<sequence length="236" mass="27064">MFSSFDEQNFTIMKIFPMIWMLSVIPMVLLNIQFWLSFYRLNLILIQFKSFISNQISRTMGKNILGFSNVIVSVFIMLIFINFIGMFPYVFSLSSHLSFSFCLGLPLWFSLILSGALINYYSFISHFLPSGAPSILNPFLVLVETVSIFVRPLTLSIRLAANMSAGHIILGLIGAYLSVGIFYYSFIIMALLILIQVFYFLFEVGVSLIQAYIFSLLISLYSDDHPNYLIYKQIFL</sequence>
<dbReference type="CDD" id="cd00310">
    <property type="entry name" value="ATP-synt_Fo_a_6"/>
    <property type="match status" value="1"/>
</dbReference>
<dbReference type="InterPro" id="IPR023011">
    <property type="entry name" value="ATP_synth_F0_asu_AS"/>
</dbReference>
<dbReference type="GO" id="GO:0045259">
    <property type="term" value="C:proton-transporting ATP synthase complex"/>
    <property type="evidence" value="ECO:0007669"/>
    <property type="project" value="UniProtKB-KW"/>
</dbReference>
<dbReference type="GO" id="GO:0005743">
    <property type="term" value="C:mitochondrial inner membrane"/>
    <property type="evidence" value="ECO:0007669"/>
    <property type="project" value="UniProtKB-SubCell"/>
</dbReference>
<evidence type="ECO:0000256" key="9">
    <source>
        <dbReference type="ARBA" id="ARBA00023136"/>
    </source>
</evidence>
<keyword evidence="5 12" id="KW-0812">Transmembrane</keyword>
<feature type="transmembrane region" description="Helical" evidence="12">
    <location>
        <begin position="64"/>
        <end position="91"/>
    </location>
</feature>
<dbReference type="InterPro" id="IPR035908">
    <property type="entry name" value="F0_ATP_A_sf"/>
</dbReference>
<evidence type="ECO:0000256" key="4">
    <source>
        <dbReference type="ARBA" id="ARBA00022547"/>
    </source>
</evidence>
<dbReference type="InterPro" id="IPR045083">
    <property type="entry name" value="ATP_synth_F0_asu_bact/mt"/>
</dbReference>
<organism evidence="13">
    <name type="scientific">Chaetopleura apiculata</name>
    <name type="common">Common eastern chiton</name>
    <name type="synonym">Chiton apiculatus</name>
    <dbReference type="NCBI Taxonomy" id="58794"/>
    <lineage>
        <taxon>Eukaryota</taxon>
        <taxon>Metazoa</taxon>
        <taxon>Spiralia</taxon>
        <taxon>Lophotrochozoa</taxon>
        <taxon>Mollusca</taxon>
        <taxon>Polyplacophora</taxon>
        <taxon>Neoloricata</taxon>
        <taxon>Chitonida</taxon>
        <taxon>Chitonina</taxon>
        <taxon>Chaetopleuridae</taxon>
        <taxon>Chaetopleura</taxon>
    </lineage>
</organism>
<feature type="transmembrane region" description="Helical" evidence="12">
    <location>
        <begin position="165"/>
        <end position="186"/>
    </location>
</feature>
<evidence type="ECO:0000256" key="11">
    <source>
        <dbReference type="RuleBase" id="RU004450"/>
    </source>
</evidence>
<keyword evidence="8" id="KW-0406">Ion transport</keyword>
<dbReference type="PANTHER" id="PTHR11410:SF0">
    <property type="entry name" value="ATP SYNTHASE SUBUNIT A"/>
    <property type="match status" value="1"/>
</dbReference>
<dbReference type="NCBIfam" id="TIGR01131">
    <property type="entry name" value="ATP_synt_6_or_A"/>
    <property type="match status" value="1"/>
</dbReference>
<dbReference type="PROSITE" id="PS00449">
    <property type="entry name" value="ATPASE_A"/>
    <property type="match status" value="1"/>
</dbReference>
<gene>
    <name evidence="13" type="primary">atp6</name>
</gene>
<keyword evidence="13" id="KW-0496">Mitochondrion</keyword>
<keyword evidence="7 12" id="KW-1133">Transmembrane helix</keyword>
<proteinExistence type="inferred from homology"/>
<comment type="similarity">
    <text evidence="2">Belongs to the ATPase A chain family.</text>
</comment>
<evidence type="ECO:0000256" key="12">
    <source>
        <dbReference type="SAM" id="Phobius"/>
    </source>
</evidence>
<evidence type="ECO:0000313" key="13">
    <source>
        <dbReference type="EMBL" id="AUJ21408.1"/>
    </source>
</evidence>
<evidence type="ECO:0000256" key="5">
    <source>
        <dbReference type="ARBA" id="ARBA00022692"/>
    </source>
</evidence>
<dbReference type="GO" id="GO:0046933">
    <property type="term" value="F:proton-transporting ATP synthase activity, rotational mechanism"/>
    <property type="evidence" value="ECO:0007669"/>
    <property type="project" value="TreeGrafter"/>
</dbReference>
<dbReference type="Gene3D" id="1.20.120.220">
    <property type="entry name" value="ATP synthase, F0 complex, subunit A"/>
    <property type="match status" value="1"/>
</dbReference>
<comment type="subcellular location">
    <subcellularLocation>
        <location evidence="1">Membrane</location>
        <topology evidence="1">Multi-pass membrane protein</topology>
    </subcellularLocation>
    <subcellularLocation>
        <location evidence="11">Mitochondrion inner membrane</location>
        <topology evidence="11">Multi-pass membrane protein</topology>
    </subcellularLocation>
</comment>
<dbReference type="SUPFAM" id="SSF81336">
    <property type="entry name" value="F1F0 ATP synthase subunit A"/>
    <property type="match status" value="1"/>
</dbReference>
<evidence type="ECO:0000256" key="3">
    <source>
        <dbReference type="ARBA" id="ARBA00022448"/>
    </source>
</evidence>
<feature type="transmembrane region" description="Helical" evidence="12">
    <location>
        <begin position="135"/>
        <end position="153"/>
    </location>
</feature>
<keyword evidence="3" id="KW-0813">Transport</keyword>
<evidence type="ECO:0000256" key="2">
    <source>
        <dbReference type="ARBA" id="ARBA00006810"/>
    </source>
</evidence>
<keyword evidence="4" id="KW-0138">CF(0)</keyword>
<evidence type="ECO:0000256" key="10">
    <source>
        <dbReference type="ARBA" id="ARBA00023310"/>
    </source>
</evidence>